<keyword evidence="1" id="KW-0645">Protease</keyword>
<evidence type="ECO:0000256" key="3">
    <source>
        <dbReference type="ARBA" id="ARBA00022801"/>
    </source>
</evidence>
<dbReference type="InterPro" id="IPR020891">
    <property type="entry name" value="UPF0758_CS"/>
</dbReference>
<evidence type="ECO:0000256" key="1">
    <source>
        <dbReference type="ARBA" id="ARBA00022670"/>
    </source>
</evidence>
<evidence type="ECO:0000256" key="2">
    <source>
        <dbReference type="ARBA" id="ARBA00022723"/>
    </source>
</evidence>
<dbReference type="RefSeq" id="WP_386095223.1">
    <property type="nucleotide sequence ID" value="NZ_JBHUOZ010000001.1"/>
</dbReference>
<dbReference type="InterPro" id="IPR037518">
    <property type="entry name" value="MPN"/>
</dbReference>
<organism evidence="7 8">
    <name type="scientific">Terrimonas rubra</name>
    <dbReference type="NCBI Taxonomy" id="1035890"/>
    <lineage>
        <taxon>Bacteria</taxon>
        <taxon>Pseudomonadati</taxon>
        <taxon>Bacteroidota</taxon>
        <taxon>Chitinophagia</taxon>
        <taxon>Chitinophagales</taxon>
        <taxon>Chitinophagaceae</taxon>
        <taxon>Terrimonas</taxon>
    </lineage>
</organism>
<accession>A0ABW6A0E1</accession>
<dbReference type="Gene3D" id="3.40.140.10">
    <property type="entry name" value="Cytidine Deaminase, domain 2"/>
    <property type="match status" value="1"/>
</dbReference>
<dbReference type="Pfam" id="PF04002">
    <property type="entry name" value="RadC"/>
    <property type="match status" value="1"/>
</dbReference>
<dbReference type="InterPro" id="IPR001405">
    <property type="entry name" value="UPF0758"/>
</dbReference>
<evidence type="ECO:0000256" key="4">
    <source>
        <dbReference type="ARBA" id="ARBA00022833"/>
    </source>
</evidence>
<protein>
    <submittedName>
        <fullName evidence="7">JAB domain-containing protein</fullName>
    </submittedName>
</protein>
<dbReference type="PROSITE" id="PS01302">
    <property type="entry name" value="UPF0758"/>
    <property type="match status" value="1"/>
</dbReference>
<dbReference type="PANTHER" id="PTHR30471">
    <property type="entry name" value="DNA REPAIR PROTEIN RADC"/>
    <property type="match status" value="1"/>
</dbReference>
<keyword evidence="3" id="KW-0378">Hydrolase</keyword>
<dbReference type="PROSITE" id="PS50249">
    <property type="entry name" value="MPN"/>
    <property type="match status" value="1"/>
</dbReference>
<keyword evidence="4" id="KW-0862">Zinc</keyword>
<evidence type="ECO:0000313" key="8">
    <source>
        <dbReference type="Proteomes" id="UP001597511"/>
    </source>
</evidence>
<proteinExistence type="predicted"/>
<gene>
    <name evidence="7" type="ORF">ACFS6H_03390</name>
</gene>
<keyword evidence="2" id="KW-0479">Metal-binding</keyword>
<evidence type="ECO:0000313" key="7">
    <source>
        <dbReference type="EMBL" id="MFD2918739.1"/>
    </source>
</evidence>
<evidence type="ECO:0000259" key="6">
    <source>
        <dbReference type="PROSITE" id="PS50249"/>
    </source>
</evidence>
<dbReference type="Proteomes" id="UP001597511">
    <property type="component" value="Unassembled WGS sequence"/>
</dbReference>
<name>A0ABW6A0E1_9BACT</name>
<feature type="domain" description="MPN" evidence="6">
    <location>
        <begin position="1"/>
        <end position="97"/>
    </location>
</feature>
<keyword evidence="8" id="KW-1185">Reference proteome</keyword>
<dbReference type="PANTHER" id="PTHR30471:SF3">
    <property type="entry name" value="UPF0758 PROTEIN YEES-RELATED"/>
    <property type="match status" value="1"/>
</dbReference>
<evidence type="ECO:0000256" key="5">
    <source>
        <dbReference type="ARBA" id="ARBA00023049"/>
    </source>
</evidence>
<dbReference type="InterPro" id="IPR025657">
    <property type="entry name" value="RadC_JAB"/>
</dbReference>
<dbReference type="EMBL" id="JBHUOZ010000001">
    <property type="protein sequence ID" value="MFD2918739.1"/>
    <property type="molecule type" value="Genomic_DNA"/>
</dbReference>
<sequence>MGLNQANKILFIELIDLGRQNRVSANPPDVFRMAIYKLALKLVLVHNHPSGQMLPSTADKALTDRIIKVGEIINVQVLDHIIIAENDHISFDQLGIMDQLRASDTWRIIEKDQLEVQEWKQKMEAKRIEHEKALTIAKN</sequence>
<comment type="caution">
    <text evidence="7">The sequence shown here is derived from an EMBL/GenBank/DDBJ whole genome shotgun (WGS) entry which is preliminary data.</text>
</comment>
<reference evidence="8" key="1">
    <citation type="journal article" date="2019" name="Int. J. Syst. Evol. Microbiol.">
        <title>The Global Catalogue of Microorganisms (GCM) 10K type strain sequencing project: providing services to taxonomists for standard genome sequencing and annotation.</title>
        <authorList>
            <consortium name="The Broad Institute Genomics Platform"/>
            <consortium name="The Broad Institute Genome Sequencing Center for Infectious Disease"/>
            <person name="Wu L."/>
            <person name="Ma J."/>
        </authorList>
    </citation>
    <scope>NUCLEOTIDE SEQUENCE [LARGE SCALE GENOMIC DNA]</scope>
    <source>
        <strain evidence="8">KCTC 23299</strain>
    </source>
</reference>
<keyword evidence="5" id="KW-0482">Metalloprotease</keyword>